<dbReference type="GO" id="GO:0003677">
    <property type="term" value="F:DNA binding"/>
    <property type="evidence" value="ECO:0007669"/>
    <property type="project" value="InterPro"/>
</dbReference>
<dbReference type="Proteomes" id="UP000093514">
    <property type="component" value="Unassembled WGS sequence"/>
</dbReference>
<proteinExistence type="predicted"/>
<protein>
    <submittedName>
        <fullName evidence="3">Integrase</fullName>
    </submittedName>
</protein>
<dbReference type="OrthoDB" id="9801717at2"/>
<evidence type="ECO:0000313" key="4">
    <source>
        <dbReference type="Proteomes" id="UP000093514"/>
    </source>
</evidence>
<evidence type="ECO:0000313" key="3">
    <source>
        <dbReference type="EMBL" id="OCL28601.1"/>
    </source>
</evidence>
<evidence type="ECO:0000256" key="1">
    <source>
        <dbReference type="ARBA" id="ARBA00023172"/>
    </source>
</evidence>
<sequence>MSRKLPVILTAEEQQLLLDQFTTRYPTQERNRVMIKLILDTGLRRAEAINLRWNDINLMSGKLKVVQGKGAKDRILWVQEETLEELKHWKERQVDELTKREAVNKYNLVFTTLTGNKLNPNNFYKVVNGYSQKAGIVKEVSPHTLRHTFATDLYRETKNIRLVQKALGHEDLSTTMIYTHIVDDELEEAMKGFRKDK</sequence>
<dbReference type="PANTHER" id="PTHR30349">
    <property type="entry name" value="PHAGE INTEGRASE-RELATED"/>
    <property type="match status" value="1"/>
</dbReference>
<reference evidence="3 4" key="2">
    <citation type="submission" date="2016-08" db="EMBL/GenBank/DDBJ databases">
        <title>Orenia metallireducens sp. nov. strain Z6, a Novel Metal-reducing Firmicute from the Deep Subsurface.</title>
        <authorList>
            <person name="Maxim B.I."/>
            <person name="Kenneth K."/>
            <person name="Flynn T.M."/>
            <person name="Oloughlin E.J."/>
            <person name="Locke R.A."/>
            <person name="Weber J.R."/>
            <person name="Egan S.M."/>
            <person name="Mackie R.I."/>
            <person name="Cann I.K."/>
        </authorList>
    </citation>
    <scope>NUCLEOTIDE SEQUENCE [LARGE SCALE GENOMIC DNA]</scope>
    <source>
        <strain evidence="3 4">Z6</strain>
    </source>
</reference>
<feature type="domain" description="Tyr recombinase" evidence="2">
    <location>
        <begin position="4"/>
        <end position="191"/>
    </location>
</feature>
<dbReference type="SUPFAM" id="SSF56349">
    <property type="entry name" value="DNA breaking-rejoining enzymes"/>
    <property type="match status" value="1"/>
</dbReference>
<dbReference type="InterPro" id="IPR011010">
    <property type="entry name" value="DNA_brk_join_enz"/>
</dbReference>
<dbReference type="InterPro" id="IPR002104">
    <property type="entry name" value="Integrase_catalytic"/>
</dbReference>
<dbReference type="Pfam" id="PF00589">
    <property type="entry name" value="Phage_integrase"/>
    <property type="match status" value="1"/>
</dbReference>
<evidence type="ECO:0000259" key="2">
    <source>
        <dbReference type="PROSITE" id="PS51898"/>
    </source>
</evidence>
<dbReference type="Gene3D" id="1.10.443.10">
    <property type="entry name" value="Intergrase catalytic core"/>
    <property type="match status" value="1"/>
</dbReference>
<dbReference type="EMBL" id="LWDV01000004">
    <property type="protein sequence ID" value="OCL28601.1"/>
    <property type="molecule type" value="Genomic_DNA"/>
</dbReference>
<name>A0A1C0AD69_9FIRM</name>
<dbReference type="GO" id="GO:0006310">
    <property type="term" value="P:DNA recombination"/>
    <property type="evidence" value="ECO:0007669"/>
    <property type="project" value="UniProtKB-KW"/>
</dbReference>
<gene>
    <name evidence="3" type="ORF">U472_00605</name>
</gene>
<dbReference type="InterPro" id="IPR050090">
    <property type="entry name" value="Tyrosine_recombinase_XerCD"/>
</dbReference>
<comment type="caution">
    <text evidence="3">The sequence shown here is derived from an EMBL/GenBank/DDBJ whole genome shotgun (WGS) entry which is preliminary data.</text>
</comment>
<keyword evidence="1" id="KW-0233">DNA recombination</keyword>
<dbReference type="AlphaFoldDB" id="A0A1C0AD69"/>
<dbReference type="PROSITE" id="PS51898">
    <property type="entry name" value="TYR_RECOMBINASE"/>
    <property type="match status" value="1"/>
</dbReference>
<keyword evidence="4" id="KW-1185">Reference proteome</keyword>
<dbReference type="PANTHER" id="PTHR30349:SF64">
    <property type="entry name" value="PROPHAGE INTEGRASE INTD-RELATED"/>
    <property type="match status" value="1"/>
</dbReference>
<organism evidence="3 4">
    <name type="scientific">Orenia metallireducens</name>
    <dbReference type="NCBI Taxonomy" id="1413210"/>
    <lineage>
        <taxon>Bacteria</taxon>
        <taxon>Bacillati</taxon>
        <taxon>Bacillota</taxon>
        <taxon>Clostridia</taxon>
        <taxon>Halanaerobiales</taxon>
        <taxon>Halobacteroidaceae</taxon>
        <taxon>Orenia</taxon>
    </lineage>
</organism>
<dbReference type="InterPro" id="IPR013762">
    <property type="entry name" value="Integrase-like_cat_sf"/>
</dbReference>
<dbReference type="GO" id="GO:0015074">
    <property type="term" value="P:DNA integration"/>
    <property type="evidence" value="ECO:0007669"/>
    <property type="project" value="InterPro"/>
</dbReference>
<reference evidence="4" key="1">
    <citation type="submission" date="2016-07" db="EMBL/GenBank/DDBJ databases">
        <authorList>
            <person name="Florea S."/>
            <person name="Webb J.S."/>
            <person name="Jaromczyk J."/>
            <person name="Schardl C.L."/>
        </authorList>
    </citation>
    <scope>NUCLEOTIDE SEQUENCE [LARGE SCALE GENOMIC DNA]</scope>
    <source>
        <strain evidence="4">Z6</strain>
    </source>
</reference>
<accession>A0A1C0AD69</accession>
<dbReference type="RefSeq" id="WP_068714460.1">
    <property type="nucleotide sequence ID" value="NZ_LWDV01000004.1"/>
</dbReference>